<protein>
    <recommendedName>
        <fullName evidence="2">PrcB C-terminal domain-containing protein</fullName>
    </recommendedName>
</protein>
<keyword evidence="4" id="KW-1185">Reference proteome</keyword>
<evidence type="ECO:0000313" key="4">
    <source>
        <dbReference type="Proteomes" id="UP000543642"/>
    </source>
</evidence>
<dbReference type="AlphaFoldDB" id="A0A7W8H9K3"/>
<name>A0A7W8H9K3_9FIRM</name>
<organism evidence="3 4">
    <name type="scientific">Catenibacillus scindens</name>
    <dbReference type="NCBI Taxonomy" id="673271"/>
    <lineage>
        <taxon>Bacteria</taxon>
        <taxon>Bacillati</taxon>
        <taxon>Bacillota</taxon>
        <taxon>Clostridia</taxon>
        <taxon>Lachnospirales</taxon>
        <taxon>Lachnospiraceae</taxon>
        <taxon>Catenibacillus</taxon>
    </lineage>
</organism>
<evidence type="ECO:0000313" key="3">
    <source>
        <dbReference type="EMBL" id="MBB5264253.1"/>
    </source>
</evidence>
<keyword evidence="1" id="KW-0732">Signal</keyword>
<evidence type="ECO:0000256" key="1">
    <source>
        <dbReference type="SAM" id="SignalP"/>
    </source>
</evidence>
<dbReference type="InterPro" id="IPR025748">
    <property type="entry name" value="PrcB_C_dom"/>
</dbReference>
<dbReference type="Pfam" id="PF14343">
    <property type="entry name" value="PrcB_C"/>
    <property type="match status" value="1"/>
</dbReference>
<comment type="caution">
    <text evidence="3">The sequence shown here is derived from an EMBL/GenBank/DDBJ whole genome shotgun (WGS) entry which is preliminary data.</text>
</comment>
<dbReference type="RefSeq" id="WP_183772772.1">
    <property type="nucleotide sequence ID" value="NZ_CAWVEG010000065.1"/>
</dbReference>
<feature type="chain" id="PRO_5039615250" description="PrcB C-terminal domain-containing protein" evidence="1">
    <location>
        <begin position="21"/>
        <end position="138"/>
    </location>
</feature>
<dbReference type="EMBL" id="JACHFW010000004">
    <property type="protein sequence ID" value="MBB5264253.1"/>
    <property type="molecule type" value="Genomic_DNA"/>
</dbReference>
<feature type="domain" description="PrcB C-terminal" evidence="2">
    <location>
        <begin position="71"/>
        <end position="127"/>
    </location>
</feature>
<feature type="signal peptide" evidence="1">
    <location>
        <begin position="1"/>
        <end position="20"/>
    </location>
</feature>
<reference evidence="3 4" key="1">
    <citation type="submission" date="2020-08" db="EMBL/GenBank/DDBJ databases">
        <title>Genomic Encyclopedia of Type Strains, Phase IV (KMG-IV): sequencing the most valuable type-strain genomes for metagenomic binning, comparative biology and taxonomic classification.</title>
        <authorList>
            <person name="Goeker M."/>
        </authorList>
    </citation>
    <scope>NUCLEOTIDE SEQUENCE [LARGE SCALE GENOMIC DNA]</scope>
    <source>
        <strain evidence="3 4">DSM 106146</strain>
    </source>
</reference>
<proteinExistence type="predicted"/>
<gene>
    <name evidence="3" type="ORF">HNP82_001364</name>
</gene>
<evidence type="ECO:0000259" key="2">
    <source>
        <dbReference type="Pfam" id="PF14343"/>
    </source>
</evidence>
<dbReference type="Proteomes" id="UP000543642">
    <property type="component" value="Unassembled WGS sequence"/>
</dbReference>
<accession>A0A7W8H9K3</accession>
<sequence length="138" mass="15606">MKKFVWMGAALLAAAFILWGCGSIHTTEAKLSDLDYTVVSNDNIEEDIQKLIDEKKENPFQMTYSDGNYKYIVIGYGRQETGGYSIQVQEVYDTENTICVSTDLLGPQKGEEQVMEPSYPYIVIKIENLDKTVVFPES</sequence>